<dbReference type="AlphaFoldDB" id="A0A835DKS9"/>
<evidence type="ECO:0000256" key="1">
    <source>
        <dbReference type="ARBA" id="ARBA00009817"/>
    </source>
</evidence>
<dbReference type="OrthoDB" id="6424451at2759"/>
<dbReference type="Gene3D" id="3.20.80.10">
    <property type="entry name" value="Regulatory factor, effector binding domain"/>
    <property type="match status" value="1"/>
</dbReference>
<sequence>MMVPVVTKTGGANTDEGEKKMAMKFLLLSNYTKMEGVPKPEDESMVIKEEVERKYGVVKFGGVTTYKMGKERVEKLKKSLERDGFNVIGEFLLARYMRT</sequence>
<evidence type="ECO:0000313" key="2">
    <source>
        <dbReference type="EMBL" id="KAF8407233.1"/>
    </source>
</evidence>
<dbReference type="SUPFAM" id="SSF55136">
    <property type="entry name" value="Probable bacterial effector-binding domain"/>
    <property type="match status" value="1"/>
</dbReference>
<evidence type="ECO:0000313" key="3">
    <source>
        <dbReference type="Proteomes" id="UP000655225"/>
    </source>
</evidence>
<dbReference type="InterPro" id="IPR011256">
    <property type="entry name" value="Reg_factor_effector_dom_sf"/>
</dbReference>
<dbReference type="Proteomes" id="UP000655225">
    <property type="component" value="Unassembled WGS sequence"/>
</dbReference>
<reference evidence="2 3" key="1">
    <citation type="submission" date="2020-04" db="EMBL/GenBank/DDBJ databases">
        <title>Plant Genome Project.</title>
        <authorList>
            <person name="Zhang R.-G."/>
        </authorList>
    </citation>
    <scope>NUCLEOTIDE SEQUENCE [LARGE SCALE GENOMIC DNA]</scope>
    <source>
        <strain evidence="2">YNK0</strain>
        <tissue evidence="2">Leaf</tissue>
    </source>
</reference>
<organism evidence="2 3">
    <name type="scientific">Tetracentron sinense</name>
    <name type="common">Spur-leaf</name>
    <dbReference type="NCBI Taxonomy" id="13715"/>
    <lineage>
        <taxon>Eukaryota</taxon>
        <taxon>Viridiplantae</taxon>
        <taxon>Streptophyta</taxon>
        <taxon>Embryophyta</taxon>
        <taxon>Tracheophyta</taxon>
        <taxon>Spermatophyta</taxon>
        <taxon>Magnoliopsida</taxon>
        <taxon>Trochodendrales</taxon>
        <taxon>Trochodendraceae</taxon>
        <taxon>Tetracentron</taxon>
    </lineage>
</organism>
<comment type="caution">
    <text evidence="2">The sequence shown here is derived from an EMBL/GenBank/DDBJ whole genome shotgun (WGS) entry which is preliminary data.</text>
</comment>
<accession>A0A835DKS9</accession>
<name>A0A835DKS9_TETSI</name>
<proteinExistence type="inferred from homology"/>
<gene>
    <name evidence="2" type="ORF">HHK36_006360</name>
</gene>
<dbReference type="InterPro" id="IPR006917">
    <property type="entry name" value="SOUL_heme-bd"/>
</dbReference>
<protein>
    <submittedName>
        <fullName evidence="2">Uncharacterized protein</fullName>
    </submittedName>
</protein>
<dbReference type="EMBL" id="JABCRI010000004">
    <property type="protein sequence ID" value="KAF8407233.1"/>
    <property type="molecule type" value="Genomic_DNA"/>
</dbReference>
<keyword evidence="3" id="KW-1185">Reference proteome</keyword>
<dbReference type="Pfam" id="PF04832">
    <property type="entry name" value="SOUL"/>
    <property type="match status" value="1"/>
</dbReference>
<comment type="similarity">
    <text evidence="1">Belongs to the HEBP family.</text>
</comment>